<evidence type="ECO:0000313" key="1">
    <source>
        <dbReference type="EMBL" id="EDA0009077.1"/>
    </source>
</evidence>
<dbReference type="EMBL" id="AALNLT010000007">
    <property type="protein sequence ID" value="EDB4299903.1"/>
    <property type="molecule type" value="Genomic_DNA"/>
</dbReference>
<sequence>MAKVIFEFNSPESMEYQGKDASCISMTVRAIELSPEEKTGPHDVLACIVESMGPEIIEKASRELLKSARAKGLNAKGKLLPFDPDAIKH</sequence>
<dbReference type="AlphaFoldDB" id="A0A3U8JEB0"/>
<organism evidence="1">
    <name type="scientific">Salmonella montevideo</name>
    <dbReference type="NCBI Taxonomy" id="115981"/>
    <lineage>
        <taxon>Bacteria</taxon>
        <taxon>Pseudomonadati</taxon>
        <taxon>Pseudomonadota</taxon>
        <taxon>Gammaproteobacteria</taxon>
        <taxon>Enterobacterales</taxon>
        <taxon>Enterobacteriaceae</taxon>
        <taxon>Salmonella</taxon>
    </lineage>
</organism>
<evidence type="ECO:0000313" key="2">
    <source>
        <dbReference type="EMBL" id="EDB4299903.1"/>
    </source>
</evidence>
<accession>A0A3U8JEB0</accession>
<dbReference type="EMBL" id="AALIOX010000001">
    <property type="protein sequence ID" value="EDA0009077.1"/>
    <property type="molecule type" value="Genomic_DNA"/>
</dbReference>
<gene>
    <name evidence="1" type="ORF">AXU14_01660</name>
    <name evidence="2" type="ORF">AXU32_04810</name>
</gene>
<comment type="caution">
    <text evidence="1">The sequence shown here is derived from an EMBL/GenBank/DDBJ whole genome shotgun (WGS) entry which is preliminary data.</text>
</comment>
<protein>
    <submittedName>
        <fullName evidence="1">Uncharacterized protein</fullName>
    </submittedName>
</protein>
<proteinExistence type="predicted"/>
<name>A0A3U8JEB0_SALMO</name>
<reference evidence="1" key="1">
    <citation type="submission" date="2018-07" db="EMBL/GenBank/DDBJ databases">
        <authorList>
            <consortium name="GenomeTrakr network: Whole genome sequencing for foodborne pathogen traceback"/>
        </authorList>
    </citation>
    <scope>NUCLEOTIDE SEQUENCE</scope>
    <source>
        <strain evidence="1">CFSAN032143</strain>
        <strain evidence="2">CFSAN032161</strain>
    </source>
</reference>